<reference evidence="1 2" key="1">
    <citation type="submission" date="2020-05" db="EMBL/GenBank/DDBJ databases">
        <title>Azospirillum oleiclasticum sp. nov, a nitrogen-fixing and heavy crude oil-emulsifying bacterium isolated from the crude oil of Yumen Oilfield.</title>
        <authorList>
            <person name="Wu D."/>
            <person name="Cai M."/>
            <person name="Zhang X."/>
        </authorList>
    </citation>
    <scope>NUCLEOTIDE SEQUENCE [LARGE SCALE GENOMIC DNA]</scope>
    <source>
        <strain evidence="1 2">ROY-1-1-2</strain>
    </source>
</reference>
<gene>
    <name evidence="1" type="ORF">HND93_13380</name>
</gene>
<organism evidence="1 2">
    <name type="scientific">Azospirillum oleiclasticum</name>
    <dbReference type="NCBI Taxonomy" id="2735135"/>
    <lineage>
        <taxon>Bacteria</taxon>
        <taxon>Pseudomonadati</taxon>
        <taxon>Pseudomonadota</taxon>
        <taxon>Alphaproteobacteria</taxon>
        <taxon>Rhodospirillales</taxon>
        <taxon>Azospirillaceae</taxon>
        <taxon>Azospirillum</taxon>
    </lineage>
</organism>
<name>A0ABX2TBS4_9PROT</name>
<dbReference type="EMBL" id="JABFDB010000008">
    <property type="protein sequence ID" value="NYZ20706.1"/>
    <property type="molecule type" value="Genomic_DNA"/>
</dbReference>
<sequence>MTEFELTGLEGDNLLAVLAALGTLAALEEAWPDAPPRLSWTAEPPHRAVLTVPADLGRDALLDRLHERLAAQAPAFAFGGRERADIPSAEFAALLTEAAAGPDPLPDPLPNPLPGRLLAALGCEAADGEEPIGHSPLVTMPSAASQQFFLKVMATLAADMAADTGREPLERALFHPWDYADDGRNRTLRWDPADDRAHALRWREPTNDPIRSMAGANRLASTGFAWFPAARSGGRVRIPGHARQEGADTLSWPLWHAPAGPAAVRALLCLPELTQERPRPDRLRPRGVVQVMRARRHQGRQVSFSVAEPLW</sequence>
<comment type="caution">
    <text evidence="1">The sequence shown here is derived from an EMBL/GenBank/DDBJ whole genome shotgun (WGS) entry which is preliminary data.</text>
</comment>
<accession>A0ABX2TBS4</accession>
<protein>
    <submittedName>
        <fullName evidence="1">Uncharacterized protein</fullName>
    </submittedName>
</protein>
<evidence type="ECO:0000313" key="1">
    <source>
        <dbReference type="EMBL" id="NYZ20706.1"/>
    </source>
</evidence>
<proteinExistence type="predicted"/>
<dbReference type="RefSeq" id="WP_180282465.1">
    <property type="nucleotide sequence ID" value="NZ_JABFDB010000008.1"/>
</dbReference>
<evidence type="ECO:0000313" key="2">
    <source>
        <dbReference type="Proteomes" id="UP000584642"/>
    </source>
</evidence>
<dbReference type="Proteomes" id="UP000584642">
    <property type="component" value="Unassembled WGS sequence"/>
</dbReference>
<keyword evidence="2" id="KW-1185">Reference proteome</keyword>